<accession>A0A926FP26</accession>
<dbReference type="AlphaFoldDB" id="A0A926FP26"/>
<name>A0A926FP26_AERHY</name>
<feature type="region of interest" description="Disordered" evidence="1">
    <location>
        <begin position="95"/>
        <end position="116"/>
    </location>
</feature>
<gene>
    <name evidence="2" type="ORF">H2136_14500</name>
</gene>
<feature type="region of interest" description="Disordered" evidence="1">
    <location>
        <begin position="1"/>
        <end position="36"/>
    </location>
</feature>
<sequence length="116" mass="12361">MPIENHLPRSDERARGESSTIDDRSPAHGPANDAKSVSELENLSPLALVIGCTFALSFELSAWLHGSAIRLAGEKVESAANTYMDQLNVLMMTGPSPTARSCRPSSRAKPASSRPA</sequence>
<evidence type="ECO:0000256" key="1">
    <source>
        <dbReference type="SAM" id="MobiDB-lite"/>
    </source>
</evidence>
<dbReference type="EMBL" id="JACLAN010000007">
    <property type="protein sequence ID" value="MBC8674102.1"/>
    <property type="molecule type" value="Genomic_DNA"/>
</dbReference>
<proteinExistence type="predicted"/>
<reference evidence="2" key="1">
    <citation type="submission" date="2020-07" db="EMBL/GenBank/DDBJ databases">
        <title>Carbapenem Resistant Aeromonas hydrophila Carrying blacphA7 Isolated from Two Solid Organ Transplant Patients.</title>
        <authorList>
            <person name="Hilt E."/>
            <person name="Fitzwater S.P."/>
            <person name="Ward K."/>
            <person name="De St Maurice A."/>
            <person name="Chandrasekaran S."/>
            <person name="Garner O.B."/>
            <person name="Yang S."/>
        </authorList>
    </citation>
    <scope>NUCLEOTIDE SEQUENCE</scope>
    <source>
        <strain evidence="2">B-1</strain>
    </source>
</reference>
<protein>
    <submittedName>
        <fullName evidence="2">Uncharacterized protein</fullName>
    </submittedName>
</protein>
<feature type="compositionally biased region" description="Basic and acidic residues" evidence="1">
    <location>
        <begin position="1"/>
        <end position="26"/>
    </location>
</feature>
<organism evidence="2">
    <name type="scientific">Aeromonas hydrophila</name>
    <dbReference type="NCBI Taxonomy" id="644"/>
    <lineage>
        <taxon>Bacteria</taxon>
        <taxon>Pseudomonadati</taxon>
        <taxon>Pseudomonadota</taxon>
        <taxon>Gammaproteobacteria</taxon>
        <taxon>Aeromonadales</taxon>
        <taxon>Aeromonadaceae</taxon>
        <taxon>Aeromonas</taxon>
    </lineage>
</organism>
<feature type="compositionally biased region" description="Low complexity" evidence="1">
    <location>
        <begin position="99"/>
        <end position="116"/>
    </location>
</feature>
<comment type="caution">
    <text evidence="2">The sequence shown here is derived from an EMBL/GenBank/DDBJ whole genome shotgun (WGS) entry which is preliminary data.</text>
</comment>
<evidence type="ECO:0000313" key="2">
    <source>
        <dbReference type="EMBL" id="MBC8674102.1"/>
    </source>
</evidence>